<dbReference type="CDD" id="cd17534">
    <property type="entry name" value="REC_DC-like"/>
    <property type="match status" value="1"/>
</dbReference>
<sequence length="434" mass="49178">MSHYPCGDFHMGVRILLVEDEAITAMDLQRKLEFWGYDVVGVAYSGETAVELAQKHHPDLILMDIVLKGPLNGVDAAKEIRSLDIPVVFLSAHSEGSTMERAREVEPYGYLIKPFDEKELLFSIELAVQRHRSQLQIKKLNRNLRMLSDCNQAIVRINDPEKLLREVCRIIVEVGGYRMAWIGLAENDEERSVRPAAEYGFHEGYLDSVTIRWDDSIYGEGPTGRSIREGEPVIIRDTGEDPRFTPWRDRAVERGFMSVIGLPLTVKGETIGALTVYSGERDAFDEEEVKLLMELAGDVSFYIESREILKEMEERVARTAQRERILKRIFELSPVAILNFQVDHGEPALLELNREASIITGVKECSGSPGVHDVLRGLDEEDLKKIKGAIMGDVELEEMISYPHQGRTKLFRLKIVRPSPEIASVFLIDVTSER</sequence>
<dbReference type="InterPro" id="IPR003018">
    <property type="entry name" value="GAF"/>
</dbReference>
<dbReference type="PANTHER" id="PTHR43228">
    <property type="entry name" value="TWO-COMPONENT RESPONSE REGULATOR"/>
    <property type="match status" value="1"/>
</dbReference>
<dbReference type="InterPro" id="IPR011006">
    <property type="entry name" value="CheY-like_superfamily"/>
</dbReference>
<dbReference type="Gene3D" id="3.30.450.40">
    <property type="match status" value="1"/>
</dbReference>
<dbReference type="Proteomes" id="UP000538031">
    <property type="component" value="Unassembled WGS sequence"/>
</dbReference>
<dbReference type="SUPFAM" id="SSF52172">
    <property type="entry name" value="CheY-like"/>
    <property type="match status" value="1"/>
</dbReference>
<dbReference type="InterPro" id="IPR052048">
    <property type="entry name" value="ST_Response_Regulator"/>
</dbReference>
<protein>
    <submittedName>
        <fullName evidence="3">GAF domain-containing protein</fullName>
    </submittedName>
</protein>
<dbReference type="GO" id="GO:0000160">
    <property type="term" value="P:phosphorelay signal transduction system"/>
    <property type="evidence" value="ECO:0007669"/>
    <property type="project" value="InterPro"/>
</dbReference>
<dbReference type="Pfam" id="PF00072">
    <property type="entry name" value="Response_reg"/>
    <property type="match status" value="1"/>
</dbReference>
<reference evidence="4" key="1">
    <citation type="journal article" date="2020" name="bioRxiv">
        <title>A rank-normalized archaeal taxonomy based on genome phylogeny resolves widespread incomplete and uneven classifications.</title>
        <authorList>
            <person name="Rinke C."/>
            <person name="Chuvochina M."/>
            <person name="Mussig A.J."/>
            <person name="Chaumeil P.-A."/>
            <person name="Waite D.W."/>
            <person name="Whitman W.B."/>
            <person name="Parks D.H."/>
            <person name="Hugenholtz P."/>
        </authorList>
    </citation>
    <scope>NUCLEOTIDE SEQUENCE [LARGE SCALE GENOMIC DNA]</scope>
</reference>
<keyword evidence="2" id="KW-0418">Kinase</keyword>
<keyword evidence="1" id="KW-0808">Transferase</keyword>
<dbReference type="SUPFAM" id="SSF55781">
    <property type="entry name" value="GAF domain-like"/>
    <property type="match status" value="1"/>
</dbReference>
<proteinExistence type="predicted"/>
<dbReference type="Gene3D" id="3.40.50.2300">
    <property type="match status" value="1"/>
</dbReference>
<organism evidence="3 4">
    <name type="scientific">Methanothermobacter thermautotrophicus</name>
    <name type="common">Methanobacterium thermoformicicum</name>
    <dbReference type="NCBI Taxonomy" id="145262"/>
    <lineage>
        <taxon>Archaea</taxon>
        <taxon>Methanobacteriati</taxon>
        <taxon>Methanobacteriota</taxon>
        <taxon>Methanomada group</taxon>
        <taxon>Methanobacteria</taxon>
        <taxon>Methanobacteriales</taxon>
        <taxon>Methanobacteriaceae</taxon>
        <taxon>Methanothermobacter</taxon>
    </lineage>
</organism>
<dbReference type="PANTHER" id="PTHR43228:SF6">
    <property type="entry name" value="RESPONSE REGULATOR RECEIVER"/>
    <property type="match status" value="1"/>
</dbReference>
<dbReference type="EMBL" id="DUHT01000066">
    <property type="protein sequence ID" value="HIH65155.1"/>
    <property type="molecule type" value="Genomic_DNA"/>
</dbReference>
<evidence type="ECO:0000313" key="4">
    <source>
        <dbReference type="Proteomes" id="UP000538031"/>
    </source>
</evidence>
<dbReference type="GO" id="GO:0016301">
    <property type="term" value="F:kinase activity"/>
    <property type="evidence" value="ECO:0007669"/>
    <property type="project" value="UniProtKB-KW"/>
</dbReference>
<dbReference type="InterPro" id="IPR001789">
    <property type="entry name" value="Sig_transdc_resp-reg_receiver"/>
</dbReference>
<evidence type="ECO:0000256" key="2">
    <source>
        <dbReference type="ARBA" id="ARBA00022777"/>
    </source>
</evidence>
<evidence type="ECO:0000313" key="3">
    <source>
        <dbReference type="EMBL" id="HIH65155.1"/>
    </source>
</evidence>
<dbReference type="PROSITE" id="PS50110">
    <property type="entry name" value="RESPONSE_REGULATORY"/>
    <property type="match status" value="1"/>
</dbReference>
<gene>
    <name evidence="3" type="ORF">HA285_06135</name>
</gene>
<name>A0A7J4MX18_METTF</name>
<evidence type="ECO:0000256" key="1">
    <source>
        <dbReference type="ARBA" id="ARBA00022679"/>
    </source>
</evidence>
<dbReference type="SMART" id="SM00448">
    <property type="entry name" value="REC"/>
    <property type="match status" value="1"/>
</dbReference>
<dbReference type="SMART" id="SM00065">
    <property type="entry name" value="GAF"/>
    <property type="match status" value="1"/>
</dbReference>
<dbReference type="InterPro" id="IPR029016">
    <property type="entry name" value="GAF-like_dom_sf"/>
</dbReference>
<dbReference type="Pfam" id="PF13185">
    <property type="entry name" value="GAF_2"/>
    <property type="match status" value="1"/>
</dbReference>
<comment type="caution">
    <text evidence="3">The sequence shown here is derived from an EMBL/GenBank/DDBJ whole genome shotgun (WGS) entry which is preliminary data.</text>
</comment>
<accession>A0A7J4MX18</accession>
<dbReference type="AlphaFoldDB" id="A0A7J4MX18"/>